<sequence length="51" mass="5667">MSFLESNMAGGLADRADTDRPWHGPEGLLIDREGRRGNSSRVEDPIQGDRQ</sequence>
<feature type="region of interest" description="Disordered" evidence="1">
    <location>
        <begin position="1"/>
        <end position="51"/>
    </location>
</feature>
<dbReference type="RefSeq" id="WP_183843250.1">
    <property type="nucleotide sequence ID" value="NZ_JACIHU010000009.1"/>
</dbReference>
<feature type="compositionally biased region" description="Basic and acidic residues" evidence="1">
    <location>
        <begin position="14"/>
        <end position="51"/>
    </location>
</feature>
<evidence type="ECO:0000313" key="2">
    <source>
        <dbReference type="EMBL" id="MBB4481606.1"/>
    </source>
</evidence>
<proteinExistence type="predicted"/>
<dbReference type="Proteomes" id="UP000523431">
    <property type="component" value="Unassembled WGS sequence"/>
</dbReference>
<evidence type="ECO:0000313" key="5">
    <source>
        <dbReference type="Proteomes" id="UP000557344"/>
    </source>
</evidence>
<dbReference type="EMBL" id="JACIID010000009">
    <property type="protein sequence ID" value="MBB4537435.1"/>
    <property type="molecule type" value="Genomic_DNA"/>
</dbReference>
<comment type="caution">
    <text evidence="3">The sequence shown here is derived from an EMBL/GenBank/DDBJ whole genome shotgun (WGS) entry which is preliminary data.</text>
</comment>
<evidence type="ECO:0000313" key="4">
    <source>
        <dbReference type="Proteomes" id="UP000523431"/>
    </source>
</evidence>
<organism evidence="3 4">
    <name type="scientific">Rhizobium etli</name>
    <dbReference type="NCBI Taxonomy" id="29449"/>
    <lineage>
        <taxon>Bacteria</taxon>
        <taxon>Pseudomonadati</taxon>
        <taxon>Pseudomonadota</taxon>
        <taxon>Alphaproteobacteria</taxon>
        <taxon>Hyphomicrobiales</taxon>
        <taxon>Rhizobiaceae</taxon>
        <taxon>Rhizobium/Agrobacterium group</taxon>
        <taxon>Rhizobium</taxon>
    </lineage>
</organism>
<protein>
    <submittedName>
        <fullName evidence="3">Uncharacterized protein</fullName>
    </submittedName>
</protein>
<gene>
    <name evidence="2" type="ORF">GGE46_004204</name>
    <name evidence="3" type="ORF">GGE57_004201</name>
</gene>
<evidence type="ECO:0000256" key="1">
    <source>
        <dbReference type="SAM" id="MobiDB-lite"/>
    </source>
</evidence>
<dbReference type="Proteomes" id="UP000557344">
    <property type="component" value="Unassembled WGS sequence"/>
</dbReference>
<name>A0A7W6ZKK2_RHIET</name>
<evidence type="ECO:0000313" key="3">
    <source>
        <dbReference type="EMBL" id="MBB4537435.1"/>
    </source>
</evidence>
<accession>A0A7W6ZKK2</accession>
<dbReference type="AlphaFoldDB" id="A0A7W6ZKK2"/>
<reference evidence="4 5" key="1">
    <citation type="submission" date="2020-08" db="EMBL/GenBank/DDBJ databases">
        <title>Genomic Encyclopedia of Type Strains, Phase IV (KMG-V): Genome sequencing to study the core and pangenomes of soil and plant-associated prokaryotes.</title>
        <authorList>
            <person name="Whitman W."/>
        </authorList>
    </citation>
    <scope>NUCLEOTIDE SEQUENCE [LARGE SCALE GENOMIC DNA]</scope>
    <source>
        <strain evidence="2 5">SEMIA 471</strain>
        <strain evidence="3 4">SEMIA 489</strain>
    </source>
</reference>
<dbReference type="EMBL" id="JACIHU010000009">
    <property type="protein sequence ID" value="MBB4481606.1"/>
    <property type="molecule type" value="Genomic_DNA"/>
</dbReference>